<evidence type="ECO:0000256" key="1">
    <source>
        <dbReference type="SAM" id="MobiDB-lite"/>
    </source>
</evidence>
<feature type="compositionally biased region" description="Basic and acidic residues" evidence="1">
    <location>
        <begin position="163"/>
        <end position="174"/>
    </location>
</feature>
<comment type="caution">
    <text evidence="2">The sequence shown here is derived from an EMBL/GenBank/DDBJ whole genome shotgun (WGS) entry which is preliminary data.</text>
</comment>
<organism evidence="2 3">
    <name type="scientific">Saguinus oedipus</name>
    <name type="common">Cotton-top tamarin</name>
    <name type="synonym">Oedipomidas oedipus</name>
    <dbReference type="NCBI Taxonomy" id="9490"/>
    <lineage>
        <taxon>Eukaryota</taxon>
        <taxon>Metazoa</taxon>
        <taxon>Chordata</taxon>
        <taxon>Craniata</taxon>
        <taxon>Vertebrata</taxon>
        <taxon>Euteleostomi</taxon>
        <taxon>Mammalia</taxon>
        <taxon>Eutheria</taxon>
        <taxon>Euarchontoglires</taxon>
        <taxon>Primates</taxon>
        <taxon>Haplorrhini</taxon>
        <taxon>Platyrrhini</taxon>
        <taxon>Cebidae</taxon>
        <taxon>Callitrichinae</taxon>
        <taxon>Saguinus</taxon>
    </lineage>
</organism>
<gene>
    <name evidence="2" type="ORF">P7K49_025034</name>
</gene>
<dbReference type="Proteomes" id="UP001266305">
    <property type="component" value="Unassembled WGS sequence"/>
</dbReference>
<feature type="region of interest" description="Disordered" evidence="1">
    <location>
        <begin position="154"/>
        <end position="174"/>
    </location>
</feature>
<reference evidence="2 3" key="1">
    <citation type="submission" date="2023-05" db="EMBL/GenBank/DDBJ databases">
        <title>B98-5 Cell Line De Novo Hybrid Assembly: An Optical Mapping Approach.</title>
        <authorList>
            <person name="Kananen K."/>
            <person name="Auerbach J.A."/>
            <person name="Kautto E."/>
            <person name="Blachly J.S."/>
        </authorList>
    </citation>
    <scope>NUCLEOTIDE SEQUENCE [LARGE SCALE GENOMIC DNA]</scope>
    <source>
        <strain evidence="2">B95-8</strain>
        <tissue evidence="2">Cell line</tissue>
    </source>
</reference>
<dbReference type="EMBL" id="JASSZA010000012">
    <property type="protein sequence ID" value="KAK2096000.1"/>
    <property type="molecule type" value="Genomic_DNA"/>
</dbReference>
<evidence type="ECO:0000313" key="3">
    <source>
        <dbReference type="Proteomes" id="UP001266305"/>
    </source>
</evidence>
<evidence type="ECO:0000313" key="2">
    <source>
        <dbReference type="EMBL" id="KAK2096000.1"/>
    </source>
</evidence>
<sequence length="252" mass="26504">MEKLGCAGSQQVADAHLPFSCGAELPGASLPPLAVTLSRRASMCHFTVGDASTAAGAEPAVGKDGLTGTLVISTSCSECAWSLPSQIKNAKWERITHVPQVGSERPLPALALVVRVRPKAPWLLAEAGVQVAAGLAASFLSVYQLGRLAHSRLPIQSGPSAKKNSEDQEGKGNDWRQLSPALELRFLLRIKTKISNLGWEVQPDGPHIAGRPGAFLNLSSLSNSEPTFGGPARFLKGGHKCAHPADQLTPQS</sequence>
<proteinExistence type="predicted"/>
<accession>A0ABQ9UGY4</accession>
<name>A0ABQ9UGY4_SAGOE</name>
<protein>
    <submittedName>
        <fullName evidence="2">Uncharacterized protein</fullName>
    </submittedName>
</protein>
<keyword evidence="3" id="KW-1185">Reference proteome</keyword>